<proteinExistence type="predicted"/>
<dbReference type="CDD" id="cd00761">
    <property type="entry name" value="Glyco_tranf_GTA_type"/>
    <property type="match status" value="1"/>
</dbReference>
<dbReference type="Pfam" id="PF00535">
    <property type="entry name" value="Glycos_transf_2"/>
    <property type="match status" value="1"/>
</dbReference>
<name>A0A382PW47_9ZZZZ</name>
<dbReference type="InterPro" id="IPR001173">
    <property type="entry name" value="Glyco_trans_2-like"/>
</dbReference>
<organism evidence="2">
    <name type="scientific">marine metagenome</name>
    <dbReference type="NCBI Taxonomy" id="408172"/>
    <lineage>
        <taxon>unclassified sequences</taxon>
        <taxon>metagenomes</taxon>
        <taxon>ecological metagenomes</taxon>
    </lineage>
</organism>
<reference evidence="2" key="1">
    <citation type="submission" date="2018-05" db="EMBL/GenBank/DDBJ databases">
        <authorList>
            <person name="Lanie J.A."/>
            <person name="Ng W.-L."/>
            <person name="Kazmierczak K.M."/>
            <person name="Andrzejewski T.M."/>
            <person name="Davidsen T.M."/>
            <person name="Wayne K.J."/>
            <person name="Tettelin H."/>
            <person name="Glass J.I."/>
            <person name="Rusch D."/>
            <person name="Podicherti R."/>
            <person name="Tsui H.-C.T."/>
            <person name="Winkler M.E."/>
        </authorList>
    </citation>
    <scope>NUCLEOTIDE SEQUENCE</scope>
</reference>
<dbReference type="AlphaFoldDB" id="A0A382PW47"/>
<dbReference type="SUPFAM" id="SSF53448">
    <property type="entry name" value="Nucleotide-diphospho-sugar transferases"/>
    <property type="match status" value="1"/>
</dbReference>
<evidence type="ECO:0000313" key="2">
    <source>
        <dbReference type="EMBL" id="SVC77569.1"/>
    </source>
</evidence>
<protein>
    <recommendedName>
        <fullName evidence="1">Glycosyltransferase 2-like domain-containing protein</fullName>
    </recommendedName>
</protein>
<feature type="non-terminal residue" evidence="2">
    <location>
        <position position="43"/>
    </location>
</feature>
<dbReference type="EMBL" id="UINC01110215">
    <property type="protein sequence ID" value="SVC77569.1"/>
    <property type="molecule type" value="Genomic_DNA"/>
</dbReference>
<accession>A0A382PW47</accession>
<gene>
    <name evidence="2" type="ORF">METZ01_LOCUS330423</name>
</gene>
<evidence type="ECO:0000259" key="1">
    <source>
        <dbReference type="Pfam" id="PF00535"/>
    </source>
</evidence>
<feature type="domain" description="Glycosyltransferase 2-like" evidence="1">
    <location>
        <begin position="1"/>
        <end position="37"/>
    </location>
</feature>
<dbReference type="InterPro" id="IPR029044">
    <property type="entry name" value="Nucleotide-diphossugar_trans"/>
</dbReference>
<sequence>MPTFDEPERLEAALKSLSQQDYPRTATEIIVVDDASPHLNTER</sequence>
<dbReference type="Gene3D" id="3.90.550.10">
    <property type="entry name" value="Spore Coat Polysaccharide Biosynthesis Protein SpsA, Chain A"/>
    <property type="match status" value="1"/>
</dbReference>